<keyword evidence="11 19" id="KW-0863">Zinc-finger</keyword>
<reference evidence="22 23" key="1">
    <citation type="submission" date="2015-03" db="EMBL/GenBank/DDBJ databases">
        <authorList>
            <person name="Radwan O."/>
            <person name="Al-Naeli F.A."/>
            <person name="Rendon G.A."/>
            <person name="Fields C."/>
        </authorList>
    </citation>
    <scope>NUCLEOTIDE SEQUENCE [LARGE SCALE GENOMIC DNA]</scope>
    <source>
        <strain evidence="22">CR-DP1</strain>
    </source>
</reference>
<dbReference type="InterPro" id="IPR013083">
    <property type="entry name" value="Znf_RING/FYVE/PHD"/>
</dbReference>
<organism evidence="22 23">
    <name type="scientific">Thielaviopsis punctulata</name>
    <dbReference type="NCBI Taxonomy" id="72032"/>
    <lineage>
        <taxon>Eukaryota</taxon>
        <taxon>Fungi</taxon>
        <taxon>Dikarya</taxon>
        <taxon>Ascomycota</taxon>
        <taxon>Pezizomycotina</taxon>
        <taxon>Sordariomycetes</taxon>
        <taxon>Hypocreomycetidae</taxon>
        <taxon>Microascales</taxon>
        <taxon>Ceratocystidaceae</taxon>
        <taxon>Thielaviopsis</taxon>
    </lineage>
</organism>
<comment type="pathway">
    <text evidence="3">Protein modification; protein ubiquitination.</text>
</comment>
<evidence type="ECO:0000256" key="1">
    <source>
        <dbReference type="ARBA" id="ARBA00000900"/>
    </source>
</evidence>
<evidence type="ECO:0000256" key="3">
    <source>
        <dbReference type="ARBA" id="ARBA00004906"/>
    </source>
</evidence>
<dbReference type="PROSITE" id="PS50089">
    <property type="entry name" value="ZF_RING_2"/>
    <property type="match status" value="1"/>
</dbReference>
<feature type="region of interest" description="Disordered" evidence="20">
    <location>
        <begin position="1"/>
        <end position="31"/>
    </location>
</feature>
<dbReference type="GO" id="GO:0005778">
    <property type="term" value="C:peroxisomal membrane"/>
    <property type="evidence" value="ECO:0007669"/>
    <property type="project" value="UniProtKB-SubCell"/>
</dbReference>
<dbReference type="FunFam" id="3.30.40.10:FF:000395">
    <property type="entry name" value="Putative Peroxisome biosynthesis protein (Peroxin-10)"/>
    <property type="match status" value="1"/>
</dbReference>
<keyword evidence="9" id="KW-0812">Transmembrane</keyword>
<dbReference type="AlphaFoldDB" id="A0A0F4ZFI3"/>
<comment type="subcellular location">
    <subcellularLocation>
        <location evidence="2">Peroxisome membrane</location>
        <topology evidence="2">Multi-pass membrane protein</topology>
    </subcellularLocation>
</comment>
<dbReference type="OrthoDB" id="6270329at2759"/>
<dbReference type="InterPro" id="IPR017907">
    <property type="entry name" value="Znf_RING_CS"/>
</dbReference>
<dbReference type="PANTHER" id="PTHR23350:SF0">
    <property type="entry name" value="PEROXISOME BIOGENESIS FACTOR 10"/>
    <property type="match status" value="1"/>
</dbReference>
<dbReference type="Proteomes" id="UP000033483">
    <property type="component" value="Unassembled WGS sequence"/>
</dbReference>
<dbReference type="GO" id="GO:0016567">
    <property type="term" value="P:protein ubiquitination"/>
    <property type="evidence" value="ECO:0007669"/>
    <property type="project" value="UniProtKB-ARBA"/>
</dbReference>
<keyword evidence="8" id="KW-0808">Transferase</keyword>
<keyword evidence="6" id="KW-0813">Transport</keyword>
<proteinExistence type="inferred from homology"/>
<comment type="similarity">
    <text evidence="4">Belongs to the pex2/pex10/pex12 family.</text>
</comment>
<evidence type="ECO:0000256" key="2">
    <source>
        <dbReference type="ARBA" id="ARBA00004585"/>
    </source>
</evidence>
<dbReference type="SUPFAM" id="SSF57850">
    <property type="entry name" value="RING/U-box"/>
    <property type="match status" value="1"/>
</dbReference>
<dbReference type="Pfam" id="PF04757">
    <property type="entry name" value="Pex2_Pex12"/>
    <property type="match status" value="1"/>
</dbReference>
<evidence type="ECO:0000256" key="5">
    <source>
        <dbReference type="ARBA" id="ARBA00012483"/>
    </source>
</evidence>
<evidence type="ECO:0000256" key="12">
    <source>
        <dbReference type="ARBA" id="ARBA00022786"/>
    </source>
</evidence>
<evidence type="ECO:0000256" key="4">
    <source>
        <dbReference type="ARBA" id="ARBA00008704"/>
    </source>
</evidence>
<dbReference type="InterPro" id="IPR001841">
    <property type="entry name" value="Znf_RING"/>
</dbReference>
<evidence type="ECO:0000256" key="16">
    <source>
        <dbReference type="ARBA" id="ARBA00023136"/>
    </source>
</evidence>
<evidence type="ECO:0000256" key="7">
    <source>
        <dbReference type="ARBA" id="ARBA00022593"/>
    </source>
</evidence>
<dbReference type="EC" id="2.3.2.27" evidence="5"/>
<evidence type="ECO:0000256" key="15">
    <source>
        <dbReference type="ARBA" id="ARBA00022989"/>
    </source>
</evidence>
<dbReference type="PANTHER" id="PTHR23350">
    <property type="entry name" value="PEROXISOME ASSEMBLY PROTEIN 10"/>
    <property type="match status" value="1"/>
</dbReference>
<dbReference type="InterPro" id="IPR025654">
    <property type="entry name" value="PEX2/10"/>
</dbReference>
<keyword evidence="7" id="KW-0962">Peroxisome biogenesis</keyword>
<feature type="compositionally biased region" description="Low complexity" evidence="20">
    <location>
        <begin position="1"/>
        <end position="26"/>
    </location>
</feature>
<evidence type="ECO:0000256" key="9">
    <source>
        <dbReference type="ARBA" id="ARBA00022692"/>
    </source>
</evidence>
<name>A0A0F4ZFI3_9PEZI</name>
<feature type="domain" description="RING-type" evidence="21">
    <location>
        <begin position="400"/>
        <end position="438"/>
    </location>
</feature>
<keyword evidence="13" id="KW-0862">Zinc</keyword>
<dbReference type="InterPro" id="IPR006845">
    <property type="entry name" value="Pex_N"/>
</dbReference>
<accession>A0A0F4ZFI3</accession>
<dbReference type="GO" id="GO:0008270">
    <property type="term" value="F:zinc ion binding"/>
    <property type="evidence" value="ECO:0007669"/>
    <property type="project" value="UniProtKB-KW"/>
</dbReference>
<keyword evidence="17" id="KW-0576">Peroxisome</keyword>
<dbReference type="SMART" id="SM00184">
    <property type="entry name" value="RING"/>
    <property type="match status" value="1"/>
</dbReference>
<evidence type="ECO:0000256" key="20">
    <source>
        <dbReference type="SAM" id="MobiDB-lite"/>
    </source>
</evidence>
<evidence type="ECO:0000256" key="19">
    <source>
        <dbReference type="PROSITE-ProRule" id="PRU00175"/>
    </source>
</evidence>
<sequence>MAASNAAPSAPVASPETSTPPAADSTVSAGPASTLSRFSLSRITSSLSSSRPTATTPTLAAVAPASPFPFAAAPDIIRAHQKDAYFQGTLANQLSGLHRLILGARSAHFWAAETRTAASLLYLALTTLLGNRTLGEEYCDVVPLHGTSGRLPSLRRRAVYIASSVLLPYALTKSMPALRTRARAFIVRHLARAAPRSAEARLWRYLGTHLSTLLSTAPTHAVTLALFYFSGTYYEVAKRVLGLRYVFTHKVAATPDRAGYEVLGVLLVVQMAVTAWLHTRQLVTGAGGDPDAEAALAAEVREEQVRNGAASVSLGDTAFHAPADLTDILLGTANTSTSTGAAAALDATQALQSPAAGASSASSKVDISAVTHTPVLATPHYDLEDEATMAYIVGMQQRKCTLCLEALRDPAATQCGHVFCWTCIADWVKEKPECPLCRREALVQHILPLRTV</sequence>
<evidence type="ECO:0000256" key="14">
    <source>
        <dbReference type="ARBA" id="ARBA00022927"/>
    </source>
</evidence>
<comment type="caution">
    <text evidence="22">The sequence shown here is derived from an EMBL/GenBank/DDBJ whole genome shotgun (WGS) entry which is preliminary data.</text>
</comment>
<evidence type="ECO:0000313" key="23">
    <source>
        <dbReference type="Proteomes" id="UP000033483"/>
    </source>
</evidence>
<evidence type="ECO:0000256" key="18">
    <source>
        <dbReference type="ARBA" id="ARBA00041230"/>
    </source>
</evidence>
<evidence type="ECO:0000256" key="11">
    <source>
        <dbReference type="ARBA" id="ARBA00022771"/>
    </source>
</evidence>
<evidence type="ECO:0000256" key="10">
    <source>
        <dbReference type="ARBA" id="ARBA00022723"/>
    </source>
</evidence>
<keyword evidence="10" id="KW-0479">Metal-binding</keyword>
<dbReference type="PROSITE" id="PS00518">
    <property type="entry name" value="ZF_RING_1"/>
    <property type="match status" value="1"/>
</dbReference>
<dbReference type="Pfam" id="PF13639">
    <property type="entry name" value="zf-RING_2"/>
    <property type="match status" value="1"/>
</dbReference>
<dbReference type="EMBL" id="LAEV01001222">
    <property type="protein sequence ID" value="KKA28643.1"/>
    <property type="molecule type" value="Genomic_DNA"/>
</dbReference>
<dbReference type="Gene3D" id="3.30.40.10">
    <property type="entry name" value="Zinc/RING finger domain, C3HC4 (zinc finger)"/>
    <property type="match status" value="1"/>
</dbReference>
<keyword evidence="14" id="KW-0653">Protein transport</keyword>
<keyword evidence="23" id="KW-1185">Reference proteome</keyword>
<gene>
    <name evidence="22" type="ORF">TD95_001877</name>
</gene>
<keyword evidence="15" id="KW-1133">Transmembrane helix</keyword>
<evidence type="ECO:0000259" key="21">
    <source>
        <dbReference type="PROSITE" id="PS50089"/>
    </source>
</evidence>
<evidence type="ECO:0000313" key="22">
    <source>
        <dbReference type="EMBL" id="KKA28643.1"/>
    </source>
</evidence>
<evidence type="ECO:0000256" key="17">
    <source>
        <dbReference type="ARBA" id="ARBA00023140"/>
    </source>
</evidence>
<dbReference type="GO" id="GO:0061630">
    <property type="term" value="F:ubiquitin protein ligase activity"/>
    <property type="evidence" value="ECO:0007669"/>
    <property type="project" value="UniProtKB-EC"/>
</dbReference>
<evidence type="ECO:0000256" key="6">
    <source>
        <dbReference type="ARBA" id="ARBA00022448"/>
    </source>
</evidence>
<keyword evidence="12" id="KW-0833">Ubl conjugation pathway</keyword>
<protein>
    <recommendedName>
        <fullName evidence="5">RING-type E3 ubiquitin transferase</fullName>
        <ecNumber evidence="5">2.3.2.27</ecNumber>
    </recommendedName>
    <alternativeName>
        <fullName evidence="18">Peroxin-10</fullName>
    </alternativeName>
</protein>
<evidence type="ECO:0000256" key="8">
    <source>
        <dbReference type="ARBA" id="ARBA00022679"/>
    </source>
</evidence>
<evidence type="ECO:0000256" key="13">
    <source>
        <dbReference type="ARBA" id="ARBA00022833"/>
    </source>
</evidence>
<keyword evidence="16" id="KW-0472">Membrane</keyword>
<dbReference type="GO" id="GO:0016562">
    <property type="term" value="P:protein import into peroxisome matrix, receptor recycling"/>
    <property type="evidence" value="ECO:0007669"/>
    <property type="project" value="UniProtKB-ARBA"/>
</dbReference>
<comment type="catalytic activity">
    <reaction evidence="1">
        <text>S-ubiquitinyl-[E2 ubiquitin-conjugating enzyme]-L-cysteine + [acceptor protein]-L-lysine = [E2 ubiquitin-conjugating enzyme]-L-cysteine + N(6)-ubiquitinyl-[acceptor protein]-L-lysine.</text>
        <dbReference type="EC" id="2.3.2.27"/>
    </reaction>
</comment>
<dbReference type="CDD" id="cd16527">
    <property type="entry name" value="RING-HC_PEX10"/>
    <property type="match status" value="1"/>
</dbReference>